<comment type="similarity">
    <text evidence="2">Belongs to the TsaE family.</text>
</comment>
<keyword evidence="5" id="KW-0819">tRNA processing</keyword>
<dbReference type="PANTHER" id="PTHR33540:SF2">
    <property type="entry name" value="TRNA THREONYLCARBAMOYLADENOSINE BIOSYNTHESIS PROTEIN TSAE"/>
    <property type="match status" value="1"/>
</dbReference>
<dbReference type="OrthoDB" id="9815896at2"/>
<keyword evidence="12" id="KW-1185">Reference proteome</keyword>
<evidence type="ECO:0000256" key="7">
    <source>
        <dbReference type="ARBA" id="ARBA00022741"/>
    </source>
</evidence>
<keyword evidence="7" id="KW-0547">Nucleotide-binding</keyword>
<keyword evidence="6" id="KW-0479">Metal-binding</keyword>
<evidence type="ECO:0000313" key="12">
    <source>
        <dbReference type="Proteomes" id="UP000198625"/>
    </source>
</evidence>
<keyword evidence="9" id="KW-0460">Magnesium</keyword>
<evidence type="ECO:0000313" key="11">
    <source>
        <dbReference type="EMBL" id="SDZ18164.1"/>
    </source>
</evidence>
<dbReference type="GO" id="GO:0005737">
    <property type="term" value="C:cytoplasm"/>
    <property type="evidence" value="ECO:0007669"/>
    <property type="project" value="UniProtKB-SubCell"/>
</dbReference>
<evidence type="ECO:0000256" key="10">
    <source>
        <dbReference type="ARBA" id="ARBA00032441"/>
    </source>
</evidence>
<evidence type="ECO:0000256" key="8">
    <source>
        <dbReference type="ARBA" id="ARBA00022840"/>
    </source>
</evidence>
<evidence type="ECO:0000256" key="5">
    <source>
        <dbReference type="ARBA" id="ARBA00022694"/>
    </source>
</evidence>
<keyword evidence="4" id="KW-0963">Cytoplasm</keyword>
<dbReference type="EMBL" id="FNQE01000023">
    <property type="protein sequence ID" value="SDZ18164.1"/>
    <property type="molecule type" value="Genomic_DNA"/>
</dbReference>
<dbReference type="GO" id="GO:0046872">
    <property type="term" value="F:metal ion binding"/>
    <property type="evidence" value="ECO:0007669"/>
    <property type="project" value="UniProtKB-KW"/>
</dbReference>
<organism evidence="11 12">
    <name type="scientific">Proteiniborus ethanoligenes</name>
    <dbReference type="NCBI Taxonomy" id="415015"/>
    <lineage>
        <taxon>Bacteria</taxon>
        <taxon>Bacillati</taxon>
        <taxon>Bacillota</taxon>
        <taxon>Clostridia</taxon>
        <taxon>Eubacteriales</taxon>
        <taxon>Proteiniborus</taxon>
    </lineage>
</organism>
<evidence type="ECO:0000256" key="3">
    <source>
        <dbReference type="ARBA" id="ARBA00019010"/>
    </source>
</evidence>
<dbReference type="Proteomes" id="UP000198625">
    <property type="component" value="Unassembled WGS sequence"/>
</dbReference>
<dbReference type="InterPro" id="IPR027417">
    <property type="entry name" value="P-loop_NTPase"/>
</dbReference>
<dbReference type="SUPFAM" id="SSF52540">
    <property type="entry name" value="P-loop containing nucleoside triphosphate hydrolases"/>
    <property type="match status" value="1"/>
</dbReference>
<name>A0A1H3QXB3_9FIRM</name>
<sequence>MKTLLKMNIDSIKETENLGLMIGKLLKGGEVICMTGDLGAGKTTLTQSIAKGLDIEDYVTSPTFTIINEYKGRCDLYHFDVYRIGDIEEMYDLGYEEYFYSDGVAIIEWADIIEEILPDERLNITISKKDYMDSREITIEGKGDKYSNIIKELEELFEAIGKKGVERI</sequence>
<proteinExistence type="inferred from homology"/>
<evidence type="ECO:0000256" key="6">
    <source>
        <dbReference type="ARBA" id="ARBA00022723"/>
    </source>
</evidence>
<reference evidence="11 12" key="1">
    <citation type="submission" date="2016-10" db="EMBL/GenBank/DDBJ databases">
        <authorList>
            <person name="de Groot N.N."/>
        </authorList>
    </citation>
    <scope>NUCLEOTIDE SEQUENCE [LARGE SCALE GENOMIC DNA]</scope>
    <source>
        <strain evidence="11 12">DSM 21650</strain>
    </source>
</reference>
<evidence type="ECO:0000256" key="2">
    <source>
        <dbReference type="ARBA" id="ARBA00007599"/>
    </source>
</evidence>
<dbReference type="Gene3D" id="3.40.50.300">
    <property type="entry name" value="P-loop containing nucleotide triphosphate hydrolases"/>
    <property type="match status" value="1"/>
</dbReference>
<dbReference type="Pfam" id="PF02367">
    <property type="entry name" value="TsaE"/>
    <property type="match status" value="1"/>
</dbReference>
<dbReference type="PANTHER" id="PTHR33540">
    <property type="entry name" value="TRNA THREONYLCARBAMOYLADENOSINE BIOSYNTHESIS PROTEIN TSAE"/>
    <property type="match status" value="1"/>
</dbReference>
<dbReference type="AlphaFoldDB" id="A0A1H3QXB3"/>
<accession>A0A1H3QXB3</accession>
<dbReference type="GO" id="GO:0002949">
    <property type="term" value="P:tRNA threonylcarbamoyladenosine modification"/>
    <property type="evidence" value="ECO:0007669"/>
    <property type="project" value="InterPro"/>
</dbReference>
<comment type="subcellular location">
    <subcellularLocation>
        <location evidence="1">Cytoplasm</location>
    </subcellularLocation>
</comment>
<dbReference type="InterPro" id="IPR003442">
    <property type="entry name" value="T6A_TsaE"/>
</dbReference>
<evidence type="ECO:0000256" key="1">
    <source>
        <dbReference type="ARBA" id="ARBA00004496"/>
    </source>
</evidence>
<dbReference type="STRING" id="415015.SAMN05660462_02132"/>
<dbReference type="NCBIfam" id="TIGR00150">
    <property type="entry name" value="T6A_YjeE"/>
    <property type="match status" value="1"/>
</dbReference>
<evidence type="ECO:0000256" key="4">
    <source>
        <dbReference type="ARBA" id="ARBA00022490"/>
    </source>
</evidence>
<gene>
    <name evidence="11" type="ORF">SAMN05660462_02132</name>
</gene>
<keyword evidence="8" id="KW-0067">ATP-binding</keyword>
<evidence type="ECO:0000256" key="9">
    <source>
        <dbReference type="ARBA" id="ARBA00022842"/>
    </source>
</evidence>
<dbReference type="GO" id="GO:0005524">
    <property type="term" value="F:ATP binding"/>
    <property type="evidence" value="ECO:0007669"/>
    <property type="project" value="UniProtKB-KW"/>
</dbReference>
<protein>
    <recommendedName>
        <fullName evidence="3">tRNA threonylcarbamoyladenosine biosynthesis protein TsaE</fullName>
    </recommendedName>
    <alternativeName>
        <fullName evidence="10">t(6)A37 threonylcarbamoyladenosine biosynthesis protein TsaE</fullName>
    </alternativeName>
</protein>